<organism evidence="2 3">
    <name type="scientific">Caenorhabditis nigoni</name>
    <dbReference type="NCBI Taxonomy" id="1611254"/>
    <lineage>
        <taxon>Eukaryota</taxon>
        <taxon>Metazoa</taxon>
        <taxon>Ecdysozoa</taxon>
        <taxon>Nematoda</taxon>
        <taxon>Chromadorea</taxon>
        <taxon>Rhabditida</taxon>
        <taxon>Rhabditina</taxon>
        <taxon>Rhabditomorpha</taxon>
        <taxon>Rhabditoidea</taxon>
        <taxon>Rhabditidae</taxon>
        <taxon>Peloderinae</taxon>
        <taxon>Caenorhabditis</taxon>
    </lineage>
</organism>
<feature type="domain" description="Sdz-33 F-box" evidence="1">
    <location>
        <begin position="147"/>
        <end position="213"/>
    </location>
</feature>
<dbReference type="AlphaFoldDB" id="A0A2G5T347"/>
<gene>
    <name evidence="2" type="primary">Cnig_chr_X.g26516</name>
    <name evidence="2" type="ORF">B9Z55_026516</name>
</gene>
<evidence type="ECO:0000313" key="3">
    <source>
        <dbReference type="Proteomes" id="UP000230233"/>
    </source>
</evidence>
<dbReference type="PANTHER" id="PTHR22899:SF0">
    <property type="entry name" value="F-BOX ASSOCIATED DOMAIN-CONTAINING PROTEIN-RELATED"/>
    <property type="match status" value="1"/>
</dbReference>
<reference evidence="3" key="1">
    <citation type="submission" date="2017-10" db="EMBL/GenBank/DDBJ databases">
        <title>Rapid genome shrinkage in a self-fertile nematode reveals novel sperm competition proteins.</title>
        <authorList>
            <person name="Yin D."/>
            <person name="Schwarz E.M."/>
            <person name="Thomas C.G."/>
            <person name="Felde R.L."/>
            <person name="Korf I.F."/>
            <person name="Cutter A.D."/>
            <person name="Schartner C.M."/>
            <person name="Ralston E.J."/>
            <person name="Meyer B.J."/>
            <person name="Haag E.S."/>
        </authorList>
    </citation>
    <scope>NUCLEOTIDE SEQUENCE [LARGE SCALE GENOMIC DNA]</scope>
    <source>
        <strain evidence="3">JU1422</strain>
    </source>
</reference>
<dbReference type="STRING" id="1611254.A0A2G5T347"/>
<protein>
    <recommendedName>
        <fullName evidence="1">Sdz-33 F-box domain-containing protein</fullName>
    </recommendedName>
</protein>
<evidence type="ECO:0000313" key="2">
    <source>
        <dbReference type="EMBL" id="PIC21815.1"/>
    </source>
</evidence>
<proteinExistence type="predicted"/>
<dbReference type="InterPro" id="IPR012885">
    <property type="entry name" value="F-box_Sdz-33"/>
</dbReference>
<comment type="caution">
    <text evidence="2">The sequence shown here is derived from an EMBL/GenBank/DDBJ whole genome shotgun (WGS) entry which is preliminary data.</text>
</comment>
<accession>A0A2G5T347</accession>
<dbReference type="PANTHER" id="PTHR22899">
    <property type="entry name" value="CYCLIN-RELATED F-BOX FAMILY"/>
    <property type="match status" value="1"/>
</dbReference>
<dbReference type="OrthoDB" id="10368674at2759"/>
<evidence type="ECO:0000259" key="1">
    <source>
        <dbReference type="Pfam" id="PF07735"/>
    </source>
</evidence>
<sequence length="274" mass="32074">MQMKDSPAVLMHFEGSTIKFTLEMPRNENMVTNLDDVPVNVKVLEGNEEREYKPNMSNRKMTLGEWMQHFRSFSMNCQVDFYVGKIKFNIRSLRNTFPNLRRIGITCLKDEPNENDILSTQNLLRAFLSDVQLLELHRVPLHENLSLQHIGMANLKRLEIDNQSDLNLDDISTWNFEICSIWTIDHPKLLFDLNRFFKLWIKGSNPMMVELSISWTTEITPDWNILLKGLKAIEEEPYPEGTRKLIIKNIRGISSEINFDHIDEDVVVVFSLFD</sequence>
<dbReference type="Pfam" id="PF07735">
    <property type="entry name" value="FBA_2"/>
    <property type="match status" value="1"/>
</dbReference>
<name>A0A2G5T347_9PELO</name>
<dbReference type="InterPro" id="IPR053222">
    <property type="entry name" value="Zygotic_Embryogenesis-Asso"/>
</dbReference>
<dbReference type="EMBL" id="PDUG01000006">
    <property type="protein sequence ID" value="PIC21815.1"/>
    <property type="molecule type" value="Genomic_DNA"/>
</dbReference>
<keyword evidence="3" id="KW-1185">Reference proteome</keyword>
<dbReference type="Proteomes" id="UP000230233">
    <property type="component" value="Chromosome X"/>
</dbReference>